<name>A0A4Y2GBR8_ARAVE</name>
<protein>
    <submittedName>
        <fullName evidence="1">Uncharacterized protein</fullName>
    </submittedName>
</protein>
<keyword evidence="2" id="KW-1185">Reference proteome</keyword>
<comment type="caution">
    <text evidence="1">The sequence shown here is derived from an EMBL/GenBank/DDBJ whole genome shotgun (WGS) entry which is preliminary data.</text>
</comment>
<organism evidence="1 2">
    <name type="scientific">Araneus ventricosus</name>
    <name type="common">Orbweaver spider</name>
    <name type="synonym">Epeira ventricosa</name>
    <dbReference type="NCBI Taxonomy" id="182803"/>
    <lineage>
        <taxon>Eukaryota</taxon>
        <taxon>Metazoa</taxon>
        <taxon>Ecdysozoa</taxon>
        <taxon>Arthropoda</taxon>
        <taxon>Chelicerata</taxon>
        <taxon>Arachnida</taxon>
        <taxon>Araneae</taxon>
        <taxon>Araneomorphae</taxon>
        <taxon>Entelegynae</taxon>
        <taxon>Araneoidea</taxon>
        <taxon>Araneidae</taxon>
        <taxon>Araneus</taxon>
    </lineage>
</organism>
<dbReference type="Proteomes" id="UP000499080">
    <property type="component" value="Unassembled WGS sequence"/>
</dbReference>
<proteinExistence type="predicted"/>
<dbReference type="AlphaFoldDB" id="A0A4Y2GBR8"/>
<sequence length="105" mass="11856">MTSAMKRSPSVLPDPPKSRHIQHKISKLIKTKVFAVIILVAITRLNNSLNCVLDVTLVTGFVGYAFEMKSRSSSLRQEFQLRSLGIKMESVLPLSLSYIIILFRH</sequence>
<evidence type="ECO:0000313" key="2">
    <source>
        <dbReference type="Proteomes" id="UP000499080"/>
    </source>
</evidence>
<accession>A0A4Y2GBR8</accession>
<gene>
    <name evidence="1" type="ORF">AVEN_50060_1</name>
</gene>
<dbReference type="EMBL" id="BGPR01001288">
    <property type="protein sequence ID" value="GBM50165.1"/>
    <property type="molecule type" value="Genomic_DNA"/>
</dbReference>
<reference evidence="1 2" key="1">
    <citation type="journal article" date="2019" name="Sci. Rep.">
        <title>Orb-weaving spider Araneus ventricosus genome elucidates the spidroin gene catalogue.</title>
        <authorList>
            <person name="Kono N."/>
            <person name="Nakamura H."/>
            <person name="Ohtoshi R."/>
            <person name="Moran D.A.P."/>
            <person name="Shinohara A."/>
            <person name="Yoshida Y."/>
            <person name="Fujiwara M."/>
            <person name="Mori M."/>
            <person name="Tomita M."/>
            <person name="Arakawa K."/>
        </authorList>
    </citation>
    <scope>NUCLEOTIDE SEQUENCE [LARGE SCALE GENOMIC DNA]</scope>
</reference>
<evidence type="ECO:0000313" key="1">
    <source>
        <dbReference type="EMBL" id="GBM50165.1"/>
    </source>
</evidence>